<feature type="binding site" evidence="1">
    <location>
        <position position="233"/>
    </location>
    <ligand>
        <name>Zn(2+)</name>
        <dbReference type="ChEBI" id="CHEBI:29105"/>
        <label>2</label>
    </ligand>
</feature>
<name>A0A1T5ECR1_9SPHI</name>
<keyword evidence="6" id="KW-1185">Reference proteome</keyword>
<dbReference type="Gene3D" id="2.30.40.10">
    <property type="entry name" value="Urease, subunit C, domain 1"/>
    <property type="match status" value="1"/>
</dbReference>
<feature type="binding site" description="via carbamate group" evidence="1">
    <location>
        <position position="178"/>
    </location>
    <ligand>
        <name>Zn(2+)</name>
        <dbReference type="ChEBI" id="CHEBI:29105"/>
        <label>1</label>
    </ligand>
</feature>
<dbReference type="PANTHER" id="PTHR42717">
    <property type="entry name" value="DIHYDROOROTASE-RELATED"/>
    <property type="match status" value="1"/>
</dbReference>
<evidence type="ECO:0000313" key="5">
    <source>
        <dbReference type="EMBL" id="SKB81802.1"/>
    </source>
</evidence>
<proteinExistence type="predicted"/>
<dbReference type="InterPro" id="IPR013108">
    <property type="entry name" value="Amidohydro_3"/>
</dbReference>
<protein>
    <submittedName>
        <fullName evidence="5">Dihydroorotase</fullName>
    </submittedName>
</protein>
<dbReference type="Proteomes" id="UP000189981">
    <property type="component" value="Unassembled WGS sequence"/>
</dbReference>
<organism evidence="5 6">
    <name type="scientific">Daejeonella lutea</name>
    <dbReference type="NCBI Taxonomy" id="572036"/>
    <lineage>
        <taxon>Bacteria</taxon>
        <taxon>Pseudomonadati</taxon>
        <taxon>Bacteroidota</taxon>
        <taxon>Sphingobacteriia</taxon>
        <taxon>Sphingobacteriales</taxon>
        <taxon>Sphingobacteriaceae</taxon>
        <taxon>Daejeonella</taxon>
    </lineage>
</organism>
<sequence length="411" mass="44717">MRKIFFTLLALCIYASTTSAQTYSIVIKGGHVIDPKNNINELMDIAINGDKIVQVAKNIDPKLAKQVVHAKGLYVTPGLIDIHSHNFHGMRAGDPVPDGFTFRGGITTTVDAGSSGWKSFERFKAETIDKSETRVLSWLNIVGEGFAGGTAEQNTADMDSKLTGEFAIKNKQYIVGIKTAHYNGADWTAVDRAVGAGTIGNIPVMVDFGGTRPAHPLEELFFKHLRPGDVFTHCFAELGESRESIVDPKTKKIRPFIVEAQKRGIIFDVGFGGISFAYSQAIPALQQGFYPNTISTDMNKGAVNGAMKSLIDVMSKFMRMGMDLQSVVKATTQNAAKVIKREDLGTLSVGSIADVAVFNIREGKFGFFDYTGFKMDATSKLETELTIRAGKVVYNLNGINTPLVVDGRGRN</sequence>
<dbReference type="GO" id="GO:0046872">
    <property type="term" value="F:metal ion binding"/>
    <property type="evidence" value="ECO:0007669"/>
    <property type="project" value="UniProtKB-KW"/>
</dbReference>
<dbReference type="Pfam" id="PF07969">
    <property type="entry name" value="Amidohydro_3"/>
    <property type="match status" value="1"/>
</dbReference>
<dbReference type="SUPFAM" id="SSF51338">
    <property type="entry name" value="Composite domain of metallo-dependent hydrolases"/>
    <property type="match status" value="1"/>
</dbReference>
<feature type="domain" description="Amidohydrolase 3" evidence="4">
    <location>
        <begin position="321"/>
        <end position="394"/>
    </location>
</feature>
<dbReference type="GO" id="GO:0019213">
    <property type="term" value="F:deacetylase activity"/>
    <property type="evidence" value="ECO:0007669"/>
    <property type="project" value="InterPro"/>
</dbReference>
<evidence type="ECO:0000313" key="6">
    <source>
        <dbReference type="Proteomes" id="UP000189981"/>
    </source>
</evidence>
<evidence type="ECO:0000259" key="4">
    <source>
        <dbReference type="Pfam" id="PF07969"/>
    </source>
</evidence>
<keyword evidence="1" id="KW-0862">Zinc</keyword>
<dbReference type="EMBL" id="FUYR01000003">
    <property type="protein sequence ID" value="SKB81802.1"/>
    <property type="molecule type" value="Genomic_DNA"/>
</dbReference>
<dbReference type="InterPro" id="IPR020043">
    <property type="entry name" value="Deacetylase_Atu3266-like"/>
</dbReference>
<feature type="binding site" evidence="1">
    <location>
        <position position="297"/>
    </location>
    <ligand>
        <name>Zn(2+)</name>
        <dbReference type="ChEBI" id="CHEBI:29105"/>
        <label>1</label>
    </ligand>
</feature>
<dbReference type="InterPro" id="IPR032466">
    <property type="entry name" value="Metal_Hydrolase"/>
</dbReference>
<dbReference type="NCBIfam" id="NF006689">
    <property type="entry name" value="PRK09237.1"/>
    <property type="match status" value="1"/>
</dbReference>
<feature type="signal peptide" evidence="3">
    <location>
        <begin position="1"/>
        <end position="20"/>
    </location>
</feature>
<evidence type="ECO:0000256" key="3">
    <source>
        <dbReference type="SAM" id="SignalP"/>
    </source>
</evidence>
<dbReference type="GO" id="GO:0016810">
    <property type="term" value="F:hydrolase activity, acting on carbon-nitrogen (but not peptide) bonds"/>
    <property type="evidence" value="ECO:0007669"/>
    <property type="project" value="InterPro"/>
</dbReference>
<feature type="modified residue" description="N6-carboxylysine" evidence="2">
    <location>
        <position position="178"/>
    </location>
</feature>
<dbReference type="PANTHER" id="PTHR42717:SF1">
    <property type="entry name" value="IMIDAZOLONEPROPIONASE AND RELATED AMIDOHYDROLASES"/>
    <property type="match status" value="1"/>
</dbReference>
<keyword evidence="3" id="KW-0732">Signal</keyword>
<evidence type="ECO:0000256" key="2">
    <source>
        <dbReference type="PIRSR" id="PIRSR039004-2"/>
    </source>
</evidence>
<dbReference type="AlphaFoldDB" id="A0A1T5ECR1"/>
<gene>
    <name evidence="5" type="ORF">SAMN05661099_2887</name>
</gene>
<feature type="binding site" description="via carbamate group" evidence="1">
    <location>
        <position position="178"/>
    </location>
    <ligand>
        <name>Zn(2+)</name>
        <dbReference type="ChEBI" id="CHEBI:29105"/>
        <label>2</label>
    </ligand>
</feature>
<dbReference type="STRING" id="572036.SAMN05661099_2887"/>
<reference evidence="6" key="1">
    <citation type="submission" date="2017-02" db="EMBL/GenBank/DDBJ databases">
        <authorList>
            <person name="Varghese N."/>
            <person name="Submissions S."/>
        </authorList>
    </citation>
    <scope>NUCLEOTIDE SEQUENCE [LARGE SCALE GENOMIC DNA]</scope>
    <source>
        <strain evidence="6">DSM 22385</strain>
    </source>
</reference>
<dbReference type="InterPro" id="IPR011059">
    <property type="entry name" value="Metal-dep_hydrolase_composite"/>
</dbReference>
<keyword evidence="1" id="KW-0479">Metal-binding</keyword>
<dbReference type="SUPFAM" id="SSF51556">
    <property type="entry name" value="Metallo-dependent hydrolases"/>
    <property type="match status" value="1"/>
</dbReference>
<feature type="chain" id="PRO_5013092199" evidence="3">
    <location>
        <begin position="21"/>
        <end position="411"/>
    </location>
</feature>
<feature type="binding site" evidence="1">
    <location>
        <position position="83"/>
    </location>
    <ligand>
        <name>Zn(2+)</name>
        <dbReference type="ChEBI" id="CHEBI:29105"/>
        <label>1</label>
    </ligand>
</feature>
<dbReference type="Gene3D" id="3.20.20.140">
    <property type="entry name" value="Metal-dependent hydrolases"/>
    <property type="match status" value="1"/>
</dbReference>
<dbReference type="PIRSF" id="PIRSF039004">
    <property type="entry name" value="ADE_EF_0837"/>
    <property type="match status" value="1"/>
</dbReference>
<feature type="binding site" evidence="1">
    <location>
        <position position="85"/>
    </location>
    <ligand>
        <name>Zn(2+)</name>
        <dbReference type="ChEBI" id="CHEBI:29105"/>
        <label>1</label>
    </ligand>
</feature>
<dbReference type="RefSeq" id="WP_079703404.1">
    <property type="nucleotide sequence ID" value="NZ_FUYR01000003.1"/>
</dbReference>
<accession>A0A1T5ECR1</accession>
<dbReference type="OrthoDB" id="9797498at2"/>
<evidence type="ECO:0000256" key="1">
    <source>
        <dbReference type="PIRSR" id="PIRSR039004-1"/>
    </source>
</evidence>